<dbReference type="Proteomes" id="UP001200557">
    <property type="component" value="Unassembled WGS sequence"/>
</dbReference>
<name>A0ABS9CWJ4_9RHOB</name>
<sequence length="113" mass="11918">MSHAYFQSALALPGSTGASVSLNGGQARLLQGLVPGTTPEFVSYDVGPNKDVNVLGLTDENTVVITTTGTDSISWSVKVTGIDGFNDIQFLVFENKLVGRQGPKIDGFDITKN</sequence>
<reference evidence="1 2" key="1">
    <citation type="submission" date="2022-01" db="EMBL/GenBank/DDBJ databases">
        <title>Octadecabacter sp. nov., isolated from a marine alga.</title>
        <authorList>
            <person name="Jin M.S."/>
            <person name="Kim H.M."/>
            <person name="Han D.M."/>
            <person name="Jung J.J."/>
            <person name="Jeon C.O."/>
        </authorList>
    </citation>
    <scope>NUCLEOTIDE SEQUENCE [LARGE SCALE GENOMIC DNA]</scope>
    <source>
        <strain evidence="1 2">G9-8</strain>
    </source>
</reference>
<dbReference type="EMBL" id="JAKGAQ010000001">
    <property type="protein sequence ID" value="MCF2870408.1"/>
    <property type="molecule type" value="Genomic_DNA"/>
</dbReference>
<comment type="caution">
    <text evidence="1">The sequence shown here is derived from an EMBL/GenBank/DDBJ whole genome shotgun (WGS) entry which is preliminary data.</text>
</comment>
<evidence type="ECO:0000313" key="1">
    <source>
        <dbReference type="EMBL" id="MCF2870408.1"/>
    </source>
</evidence>
<organism evidence="1 2">
    <name type="scientific">Octadecabacter dasysiphoniae</name>
    <dbReference type="NCBI Taxonomy" id="2909341"/>
    <lineage>
        <taxon>Bacteria</taxon>
        <taxon>Pseudomonadati</taxon>
        <taxon>Pseudomonadota</taxon>
        <taxon>Alphaproteobacteria</taxon>
        <taxon>Rhodobacterales</taxon>
        <taxon>Roseobacteraceae</taxon>
        <taxon>Octadecabacter</taxon>
    </lineage>
</organism>
<evidence type="ECO:0000313" key="2">
    <source>
        <dbReference type="Proteomes" id="UP001200557"/>
    </source>
</evidence>
<keyword evidence="2" id="KW-1185">Reference proteome</keyword>
<gene>
    <name evidence="1" type="ORF">L0664_04955</name>
</gene>
<accession>A0ABS9CWJ4</accession>
<protein>
    <submittedName>
        <fullName evidence="1">Uncharacterized protein</fullName>
    </submittedName>
</protein>
<dbReference type="RefSeq" id="WP_235224509.1">
    <property type="nucleotide sequence ID" value="NZ_JAKGAQ010000001.1"/>
</dbReference>
<proteinExistence type="predicted"/>